<dbReference type="Proteomes" id="UP000007819">
    <property type="component" value="Chromosome A3"/>
</dbReference>
<organism evidence="1 2">
    <name type="scientific">Acyrthosiphon pisum</name>
    <name type="common">Pea aphid</name>
    <dbReference type="NCBI Taxonomy" id="7029"/>
    <lineage>
        <taxon>Eukaryota</taxon>
        <taxon>Metazoa</taxon>
        <taxon>Ecdysozoa</taxon>
        <taxon>Arthropoda</taxon>
        <taxon>Hexapoda</taxon>
        <taxon>Insecta</taxon>
        <taxon>Pterygota</taxon>
        <taxon>Neoptera</taxon>
        <taxon>Paraneoptera</taxon>
        <taxon>Hemiptera</taxon>
        <taxon>Sternorrhyncha</taxon>
        <taxon>Aphidomorpha</taxon>
        <taxon>Aphidoidea</taxon>
        <taxon>Aphididae</taxon>
        <taxon>Macrosiphini</taxon>
        <taxon>Acyrthosiphon</taxon>
    </lineage>
</organism>
<dbReference type="AlphaFoldDB" id="A0A8R2JVD5"/>
<keyword evidence="2" id="KW-1185">Reference proteome</keyword>
<dbReference type="RefSeq" id="XP_029347166.1">
    <property type="nucleotide sequence ID" value="XM_029491306.1"/>
</dbReference>
<dbReference type="KEGG" id="api:107883953"/>
<accession>A0A8R2JVD5</accession>
<name>A0A8R2JVD5_ACYPI</name>
<proteinExistence type="predicted"/>
<dbReference type="GeneID" id="107883953"/>
<evidence type="ECO:0000313" key="1">
    <source>
        <dbReference type="EnsemblMetazoa" id="XP_029347166.1"/>
    </source>
</evidence>
<protein>
    <submittedName>
        <fullName evidence="1">Uncharacterized protein</fullName>
    </submittedName>
</protein>
<dbReference type="EnsemblMetazoa" id="XM_029491306.1">
    <property type="protein sequence ID" value="XP_029347166.1"/>
    <property type="gene ID" value="LOC107883953"/>
</dbReference>
<evidence type="ECO:0000313" key="2">
    <source>
        <dbReference type="Proteomes" id="UP000007819"/>
    </source>
</evidence>
<reference evidence="1" key="2">
    <citation type="submission" date="2022-06" db="UniProtKB">
        <authorList>
            <consortium name="EnsemblMetazoa"/>
        </authorList>
    </citation>
    <scope>IDENTIFICATION</scope>
</reference>
<reference evidence="2" key="1">
    <citation type="submission" date="2010-06" db="EMBL/GenBank/DDBJ databases">
        <authorList>
            <person name="Jiang H."/>
            <person name="Abraham K."/>
            <person name="Ali S."/>
            <person name="Alsbrooks S.L."/>
            <person name="Anim B.N."/>
            <person name="Anosike U.S."/>
            <person name="Attaway T."/>
            <person name="Bandaranaike D.P."/>
            <person name="Battles P.K."/>
            <person name="Bell S.N."/>
            <person name="Bell A.V."/>
            <person name="Beltran B."/>
            <person name="Bickham C."/>
            <person name="Bustamante Y."/>
            <person name="Caleb T."/>
            <person name="Canada A."/>
            <person name="Cardenas V."/>
            <person name="Carter K."/>
            <person name="Chacko J."/>
            <person name="Chandrabose M.N."/>
            <person name="Chavez D."/>
            <person name="Chavez A."/>
            <person name="Chen L."/>
            <person name="Chu H.-S."/>
            <person name="Claassen K.J."/>
            <person name="Cockrell R."/>
            <person name="Collins M."/>
            <person name="Cooper J.A."/>
            <person name="Cree A."/>
            <person name="Curry S.M."/>
            <person name="Da Y."/>
            <person name="Dao M.D."/>
            <person name="Das B."/>
            <person name="Davila M.-L."/>
            <person name="Davy-Carroll L."/>
            <person name="Denson S."/>
            <person name="Dinh H."/>
            <person name="Ebong V.E."/>
            <person name="Edwards J.R."/>
            <person name="Egan A."/>
            <person name="El-Daye J."/>
            <person name="Escobedo L."/>
            <person name="Fernandez S."/>
            <person name="Fernando P.R."/>
            <person name="Flagg N."/>
            <person name="Forbes L.D."/>
            <person name="Fowler R.G."/>
            <person name="Fu Q."/>
            <person name="Gabisi R.A."/>
            <person name="Ganer J."/>
            <person name="Garbino Pronczuk A."/>
            <person name="Garcia R.M."/>
            <person name="Garner T."/>
            <person name="Garrett T.E."/>
            <person name="Gonzalez D.A."/>
            <person name="Hamid H."/>
            <person name="Hawkins E.S."/>
            <person name="Hirani K."/>
            <person name="Hogues M.E."/>
            <person name="Hollins B."/>
            <person name="Hsiao C.-H."/>
            <person name="Jabil R."/>
            <person name="James M.L."/>
            <person name="Jhangiani S.N."/>
            <person name="Johnson B."/>
            <person name="Johnson Q."/>
            <person name="Joshi V."/>
            <person name="Kalu J.B."/>
            <person name="Kam C."/>
            <person name="Kashfia A."/>
            <person name="Keebler J."/>
            <person name="Kisamo H."/>
            <person name="Kovar C.L."/>
            <person name="Lago L.A."/>
            <person name="Lai C.-Y."/>
            <person name="Laidlaw J."/>
            <person name="Lara F."/>
            <person name="Le T.-K."/>
            <person name="Lee S.L."/>
            <person name="Legall F.H."/>
            <person name="Lemon S.J."/>
            <person name="Lewis L.R."/>
            <person name="Li B."/>
            <person name="Liu Y."/>
            <person name="Liu Y.-S."/>
            <person name="Lopez J."/>
            <person name="Lozado R.J."/>
            <person name="Lu J."/>
            <person name="Madu R.C."/>
            <person name="Maheshwari M."/>
            <person name="Maheshwari R."/>
            <person name="Malloy K."/>
            <person name="Martinez E."/>
            <person name="Mathew T."/>
            <person name="Mercado I.C."/>
            <person name="Mercado C."/>
            <person name="Meyer B."/>
            <person name="Montgomery K."/>
            <person name="Morgan M.B."/>
            <person name="Munidasa M."/>
            <person name="Nazareth L.V."/>
            <person name="Nelson J."/>
            <person name="Ng B.M."/>
            <person name="Nguyen N.B."/>
            <person name="Nguyen P.Q."/>
            <person name="Nguyen T."/>
            <person name="Obregon M."/>
            <person name="Okwuonu G.O."/>
            <person name="Onwere C.G."/>
            <person name="Orozco G."/>
            <person name="Parra A."/>
            <person name="Patel S."/>
            <person name="Patil S."/>
            <person name="Perez A."/>
            <person name="Perez Y."/>
            <person name="Pham C."/>
            <person name="Primus E.L."/>
            <person name="Pu L.-L."/>
            <person name="Puazo M."/>
            <person name="Qin X."/>
            <person name="Quiroz J.B."/>
            <person name="Reese J."/>
            <person name="Richards S."/>
            <person name="Rives C.M."/>
            <person name="Robberts R."/>
            <person name="Ruiz S.J."/>
            <person name="Ruiz M.J."/>
            <person name="Santibanez J."/>
            <person name="Schneider B.W."/>
            <person name="Sisson I."/>
            <person name="Smith M."/>
            <person name="Sodergren E."/>
            <person name="Song X.-Z."/>
            <person name="Song B.B."/>
            <person name="Summersgill H."/>
            <person name="Thelus R."/>
            <person name="Thornton R.D."/>
            <person name="Trejos Z.Y."/>
            <person name="Usmani K."/>
            <person name="Vattathil S."/>
            <person name="Villasana D."/>
            <person name="Walker D.L."/>
            <person name="Wang S."/>
            <person name="Wang K."/>
            <person name="White C.S."/>
            <person name="Williams A.C."/>
            <person name="Williamson J."/>
            <person name="Wilson K."/>
            <person name="Woghiren I.O."/>
            <person name="Woodworth J.R."/>
            <person name="Worley K.C."/>
            <person name="Wright R.A."/>
            <person name="Wu W."/>
            <person name="Young L."/>
            <person name="Zhang L."/>
            <person name="Zhang J."/>
            <person name="Zhu Y."/>
            <person name="Muzny D.M."/>
            <person name="Weinstock G."/>
            <person name="Gibbs R.A."/>
        </authorList>
    </citation>
    <scope>NUCLEOTIDE SEQUENCE [LARGE SCALE GENOMIC DNA]</scope>
    <source>
        <strain evidence="2">LSR1</strain>
    </source>
</reference>
<sequence>MIVYEIVLYSNIILYKPNIFALKQIDEDARKHRKQLKLYQSLMKEVGVKSNQSIGQYWTLDCYTQFSQTTRPTKSRFSVHAYHNSDSSESVSTEDCRSITERIIIAWGDSGSV</sequence>